<dbReference type="InterPro" id="IPR002509">
    <property type="entry name" value="NODB_dom"/>
</dbReference>
<name>M7X7E2_9BACT</name>
<dbReference type="SUPFAM" id="SSF88713">
    <property type="entry name" value="Glycoside hydrolase/deacetylase"/>
    <property type="match status" value="1"/>
</dbReference>
<keyword evidence="1" id="KW-0732">Signal</keyword>
<proteinExistence type="predicted"/>
<dbReference type="PANTHER" id="PTHR34216">
    <property type="match status" value="1"/>
</dbReference>
<dbReference type="PROSITE" id="PS51677">
    <property type="entry name" value="NODB"/>
    <property type="match status" value="1"/>
</dbReference>
<feature type="domain" description="NodB homology" evidence="2">
    <location>
        <begin position="32"/>
        <end position="288"/>
    </location>
</feature>
<dbReference type="PANTHER" id="PTHR34216:SF7">
    <property type="entry name" value="POLY-BETA-1,6-N-ACETYL-D-GLUCOSAMINE N-DEACETYLASE"/>
    <property type="match status" value="1"/>
</dbReference>
<dbReference type="RefSeq" id="WP_008632038.1">
    <property type="nucleotide sequence ID" value="NZ_AMZY02000031.1"/>
</dbReference>
<evidence type="ECO:0000313" key="3">
    <source>
        <dbReference type="EMBL" id="EMS30879.1"/>
    </source>
</evidence>
<evidence type="ECO:0000313" key="4">
    <source>
        <dbReference type="Proteomes" id="UP000010953"/>
    </source>
</evidence>
<dbReference type="CDD" id="cd10918">
    <property type="entry name" value="CE4_NodB_like_5s_6s"/>
    <property type="match status" value="1"/>
</dbReference>
<evidence type="ECO:0000259" key="2">
    <source>
        <dbReference type="PROSITE" id="PS51677"/>
    </source>
</evidence>
<dbReference type="Pfam" id="PF01522">
    <property type="entry name" value="Polysacc_deac_1"/>
    <property type="match status" value="1"/>
</dbReference>
<dbReference type="InterPro" id="IPR011330">
    <property type="entry name" value="Glyco_hydro/deAcase_b/a-brl"/>
</dbReference>
<organism evidence="3 4">
    <name type="scientific">Mariniradius saccharolyticus AK6</name>
    <dbReference type="NCBI Taxonomy" id="1239962"/>
    <lineage>
        <taxon>Bacteria</taxon>
        <taxon>Pseudomonadati</taxon>
        <taxon>Bacteroidota</taxon>
        <taxon>Cytophagia</taxon>
        <taxon>Cytophagales</taxon>
        <taxon>Cyclobacteriaceae</taxon>
        <taxon>Mariniradius</taxon>
    </lineage>
</organism>
<evidence type="ECO:0000256" key="1">
    <source>
        <dbReference type="ARBA" id="ARBA00022729"/>
    </source>
</evidence>
<dbReference type="Gene3D" id="3.20.20.370">
    <property type="entry name" value="Glycoside hydrolase/deacetylase"/>
    <property type="match status" value="1"/>
</dbReference>
<keyword evidence="4" id="KW-1185">Reference proteome</keyword>
<sequence>MDSILKVLMRYYNMVSAKDLESFYFKGLELKNTCHITVDDGDITVYTHLFPLIKKYNIPISIYVSPMAVMTGKNFWFQEIEGYDLQLFLQYYDKQYNQKHAFKNKYQVYALIKSLTLKEIHQLVDGYKEAYGIPHKPRRCMTLEQLLELKASGLVDIGAHTMHHPILKNESIEKVRDEIQTSVEKLGELLGEQTKYFAYPNGVPVIDFGQREMNILNECGVKLAFSTQTKNFSIDDHPLSVPRRGITKGGPMFVLAKLALGDKWEGLKRLLKGKQEPDFRLGRRETGN</sequence>
<protein>
    <submittedName>
        <fullName evidence="3">Polysaccharide deacetylase</fullName>
    </submittedName>
</protein>
<dbReference type="AlphaFoldDB" id="M7X7E2"/>
<dbReference type="eggNOG" id="COG0726">
    <property type="taxonomic scope" value="Bacteria"/>
</dbReference>
<accession>M7X7E2</accession>
<dbReference type="EMBL" id="AMZY02000031">
    <property type="protein sequence ID" value="EMS30879.1"/>
    <property type="molecule type" value="Genomic_DNA"/>
</dbReference>
<dbReference type="InterPro" id="IPR051398">
    <property type="entry name" value="Polysacch_Deacetylase"/>
</dbReference>
<dbReference type="STRING" id="1239962.C943_03074"/>
<gene>
    <name evidence="3" type="ORF">C943_03074</name>
</gene>
<dbReference type="InParanoid" id="M7X7E2"/>
<reference evidence="3" key="1">
    <citation type="submission" date="2013-01" db="EMBL/GenBank/DDBJ databases">
        <title>Genome assembly of Mariniradius saccharolyticus AK6.</title>
        <authorList>
            <person name="Vaidya B."/>
            <person name="Khatri I."/>
            <person name="Tanuku N.R.S."/>
            <person name="Subramanian S."/>
            <person name="Pinnaka A."/>
        </authorList>
    </citation>
    <scope>NUCLEOTIDE SEQUENCE [LARGE SCALE GENOMIC DNA]</scope>
    <source>
        <strain evidence="3">AK6</strain>
    </source>
</reference>
<comment type="caution">
    <text evidence="3">The sequence shown here is derived from an EMBL/GenBank/DDBJ whole genome shotgun (WGS) entry which is preliminary data.</text>
</comment>
<dbReference type="GO" id="GO:0016810">
    <property type="term" value="F:hydrolase activity, acting on carbon-nitrogen (but not peptide) bonds"/>
    <property type="evidence" value="ECO:0007669"/>
    <property type="project" value="InterPro"/>
</dbReference>
<dbReference type="GO" id="GO:0005975">
    <property type="term" value="P:carbohydrate metabolic process"/>
    <property type="evidence" value="ECO:0007669"/>
    <property type="project" value="InterPro"/>
</dbReference>
<dbReference type="Proteomes" id="UP000010953">
    <property type="component" value="Unassembled WGS sequence"/>
</dbReference>